<dbReference type="InterPro" id="IPR018120">
    <property type="entry name" value="Glyco_hydro_1_AS"/>
</dbReference>
<dbReference type="PANTHER" id="PTHR10353:SF209">
    <property type="entry name" value="GALACTOLIPID GALACTOSYLTRANSFERASE SFR2, CHLOROPLASTIC"/>
    <property type="match status" value="1"/>
</dbReference>
<dbReference type="Pfam" id="PF00232">
    <property type="entry name" value="Glyco_hydro_1"/>
    <property type="match status" value="1"/>
</dbReference>
<dbReference type="GO" id="GO:0008422">
    <property type="term" value="F:beta-glucosidase activity"/>
    <property type="evidence" value="ECO:0007669"/>
    <property type="project" value="TreeGrafter"/>
</dbReference>
<dbReference type="STRING" id="720554.Clocl_3244"/>
<protein>
    <submittedName>
        <fullName evidence="6">Beta-glucosidase/6-phospho-beta-glucosidase/beta-galactosidase</fullName>
    </submittedName>
</protein>
<dbReference type="InterPro" id="IPR017853">
    <property type="entry name" value="GH"/>
</dbReference>
<gene>
    <name evidence="6" type="ordered locus">Clocl_3244</name>
</gene>
<dbReference type="Gene3D" id="3.20.20.80">
    <property type="entry name" value="Glycosidases"/>
    <property type="match status" value="1"/>
</dbReference>
<dbReference type="PROSITE" id="PS00572">
    <property type="entry name" value="GLYCOSYL_HYDROL_F1_1"/>
    <property type="match status" value="1"/>
</dbReference>
<dbReference type="Proteomes" id="UP000005435">
    <property type="component" value="Chromosome"/>
</dbReference>
<keyword evidence="3" id="KW-0326">Glycosidase</keyword>
<dbReference type="PANTHER" id="PTHR10353">
    <property type="entry name" value="GLYCOSYL HYDROLASE"/>
    <property type="match status" value="1"/>
</dbReference>
<evidence type="ECO:0000256" key="2">
    <source>
        <dbReference type="ARBA" id="ARBA00022801"/>
    </source>
</evidence>
<dbReference type="HOGENOM" id="CLU_001859_1_3_9"/>
<evidence type="ECO:0000313" key="7">
    <source>
        <dbReference type="Proteomes" id="UP000005435"/>
    </source>
</evidence>
<dbReference type="AlphaFoldDB" id="G8LWB2"/>
<dbReference type="GO" id="GO:0005975">
    <property type="term" value="P:carbohydrate metabolic process"/>
    <property type="evidence" value="ECO:0007669"/>
    <property type="project" value="InterPro"/>
</dbReference>
<dbReference type="InterPro" id="IPR001360">
    <property type="entry name" value="Glyco_hydro_1"/>
</dbReference>
<keyword evidence="2" id="KW-0378">Hydrolase</keyword>
<dbReference type="RefSeq" id="WP_014256292.1">
    <property type="nucleotide sequence ID" value="NC_016627.1"/>
</dbReference>
<dbReference type="KEGG" id="ccl:Clocl_3244"/>
<organism evidence="6 7">
    <name type="scientific">Acetivibrio clariflavus (strain DSM 19732 / NBRC 101661 / EBR45)</name>
    <name type="common">Clostridium clariflavum</name>
    <dbReference type="NCBI Taxonomy" id="720554"/>
    <lineage>
        <taxon>Bacteria</taxon>
        <taxon>Bacillati</taxon>
        <taxon>Bacillota</taxon>
        <taxon>Clostridia</taxon>
        <taxon>Eubacteriales</taxon>
        <taxon>Oscillospiraceae</taxon>
        <taxon>Acetivibrio</taxon>
    </lineage>
</organism>
<keyword evidence="7" id="KW-1185">Reference proteome</keyword>
<dbReference type="EMBL" id="CP003065">
    <property type="protein sequence ID" value="AEV69759.1"/>
    <property type="molecule type" value="Genomic_DNA"/>
</dbReference>
<sequence>MKRFVLPENFLMGTATASVQIEGGDKNNTWYKWCEEGRIKDGSHCITACDHWNRVEEDTELLKELNVNTHRMSLEWSRIEPKPGVFSNEAIEHYRYEIELLIKNGIVPFVTLHHFSEPLWFDELGGWTKEENSRCFLEYTQYVVEKLGDIVSDWVTFNEPNVYTKFGYIFGLWPPGKRSLIRSFKVYTELINTHIKAYEIIHRVRNSMGFKGKTKVGFAMHIRVFCGISATGKMIAKLVDYLFHELYLEGMVRGRFKFPLSKKGYKCRKGTYVDFIGINYYTRNIVEFELNPSNLFHNLRCDNRLEKNDLGWDIYPEGIYMVCKKYYERYKLPIYITENGISDKNDTKRPGFIADHLAYVAKAIAEGIDIQRYYHWTLMDNFEWLEGESAYFGLYHCNFKDQKRTIRPSGKLYSLICKEKKLTEEMLQQVLEIN</sequence>
<evidence type="ECO:0000256" key="1">
    <source>
        <dbReference type="ARBA" id="ARBA00010838"/>
    </source>
</evidence>
<accession>G8LWB2</accession>
<evidence type="ECO:0000313" key="6">
    <source>
        <dbReference type="EMBL" id="AEV69759.1"/>
    </source>
</evidence>
<evidence type="ECO:0000256" key="5">
    <source>
        <dbReference type="RuleBase" id="RU003690"/>
    </source>
</evidence>
<dbReference type="SUPFAM" id="SSF51445">
    <property type="entry name" value="(Trans)glycosidases"/>
    <property type="match status" value="1"/>
</dbReference>
<dbReference type="PRINTS" id="PR00131">
    <property type="entry name" value="GLHYDRLASE1"/>
</dbReference>
<evidence type="ECO:0000256" key="3">
    <source>
        <dbReference type="ARBA" id="ARBA00023295"/>
    </source>
</evidence>
<evidence type="ECO:0000256" key="4">
    <source>
        <dbReference type="PROSITE-ProRule" id="PRU10055"/>
    </source>
</evidence>
<reference evidence="7" key="1">
    <citation type="submission" date="2011-12" db="EMBL/GenBank/DDBJ databases">
        <title>Complete sequence of Clostridium clariflavum DSM 19732.</title>
        <authorList>
            <consortium name="US DOE Joint Genome Institute"/>
            <person name="Lucas S."/>
            <person name="Han J."/>
            <person name="Lapidus A."/>
            <person name="Cheng J.-F."/>
            <person name="Goodwin L."/>
            <person name="Pitluck S."/>
            <person name="Peters L."/>
            <person name="Teshima H."/>
            <person name="Detter J.C."/>
            <person name="Han C."/>
            <person name="Tapia R."/>
            <person name="Land M."/>
            <person name="Hauser L."/>
            <person name="Kyrpides N."/>
            <person name="Ivanova N."/>
            <person name="Pagani I."/>
            <person name="Kitzmiller T."/>
            <person name="Lynd L."/>
            <person name="Izquierdo J."/>
            <person name="Woyke T."/>
        </authorList>
    </citation>
    <scope>NUCLEOTIDE SEQUENCE [LARGE SCALE GENOMIC DNA]</scope>
    <source>
        <strain evidence="7">DSM 19732 / NBRC 101661 / EBR45</strain>
    </source>
</reference>
<comment type="similarity">
    <text evidence="1 5">Belongs to the glycosyl hydrolase 1 family.</text>
</comment>
<proteinExistence type="inferred from homology"/>
<dbReference type="OrthoDB" id="2339329at2"/>
<feature type="active site" description="Nucleophile" evidence="4">
    <location>
        <position position="338"/>
    </location>
</feature>
<reference evidence="6 7" key="2">
    <citation type="journal article" date="2012" name="Stand. Genomic Sci.">
        <title>Complete Genome Sequence of Clostridium clariflavum DSM 19732.</title>
        <authorList>
            <person name="Izquierdo J.A."/>
            <person name="Goodwin L."/>
            <person name="Davenport K.W."/>
            <person name="Teshima H."/>
            <person name="Bruce D."/>
            <person name="Detter C."/>
            <person name="Tapia R."/>
            <person name="Han S."/>
            <person name="Land M."/>
            <person name="Hauser L."/>
            <person name="Jeffries C.D."/>
            <person name="Han J."/>
            <person name="Pitluck S."/>
            <person name="Nolan M."/>
            <person name="Chen A."/>
            <person name="Huntemann M."/>
            <person name="Mavromatis K."/>
            <person name="Mikhailova N."/>
            <person name="Liolios K."/>
            <person name="Woyke T."/>
            <person name="Lynd L.R."/>
        </authorList>
    </citation>
    <scope>NUCLEOTIDE SEQUENCE [LARGE SCALE GENOMIC DNA]</scope>
    <source>
        <strain evidence="7">DSM 19732 / NBRC 101661 / EBR45</strain>
    </source>
</reference>
<name>G8LWB2_ACECE</name>
<dbReference type="eggNOG" id="COG2723">
    <property type="taxonomic scope" value="Bacteria"/>
</dbReference>